<name>A0A917JCL7_9SPHI</name>
<dbReference type="Gene3D" id="2.60.40.1120">
    <property type="entry name" value="Carboxypeptidase-like, regulatory domain"/>
    <property type="match status" value="1"/>
</dbReference>
<dbReference type="Pfam" id="PF14905">
    <property type="entry name" value="OMP_b-brl_3"/>
    <property type="match status" value="1"/>
</dbReference>
<feature type="region of interest" description="Disordered" evidence="1">
    <location>
        <begin position="896"/>
        <end position="917"/>
    </location>
</feature>
<dbReference type="InterPro" id="IPR008969">
    <property type="entry name" value="CarboxyPept-like_regulatory"/>
</dbReference>
<protein>
    <submittedName>
        <fullName evidence="3">Phage tail protein</fullName>
    </submittedName>
</protein>
<dbReference type="InterPro" id="IPR041700">
    <property type="entry name" value="OMP_b-brl_3"/>
</dbReference>
<reference evidence="3" key="2">
    <citation type="submission" date="2020-09" db="EMBL/GenBank/DDBJ databases">
        <authorList>
            <person name="Sun Q."/>
            <person name="Sedlacek I."/>
        </authorList>
    </citation>
    <scope>NUCLEOTIDE SEQUENCE</scope>
    <source>
        <strain evidence="3">CCM 8711</strain>
    </source>
</reference>
<dbReference type="Proteomes" id="UP000662074">
    <property type="component" value="Unassembled WGS sequence"/>
</dbReference>
<keyword evidence="4" id="KW-1185">Reference proteome</keyword>
<dbReference type="SUPFAM" id="SSF49464">
    <property type="entry name" value="Carboxypeptidase regulatory domain-like"/>
    <property type="match status" value="1"/>
</dbReference>
<comment type="caution">
    <text evidence="3">The sequence shown here is derived from an EMBL/GenBank/DDBJ whole genome shotgun (WGS) entry which is preliminary data.</text>
</comment>
<dbReference type="Pfam" id="PF13620">
    <property type="entry name" value="CarboxypepD_reg"/>
    <property type="match status" value="1"/>
</dbReference>
<feature type="domain" description="Outer membrane protein beta-barrel" evidence="2">
    <location>
        <begin position="430"/>
        <end position="888"/>
    </location>
</feature>
<dbReference type="AlphaFoldDB" id="A0A917JCL7"/>
<evidence type="ECO:0000256" key="1">
    <source>
        <dbReference type="SAM" id="MobiDB-lite"/>
    </source>
</evidence>
<evidence type="ECO:0000259" key="2">
    <source>
        <dbReference type="Pfam" id="PF14905"/>
    </source>
</evidence>
<feature type="compositionally biased region" description="Low complexity" evidence="1">
    <location>
        <begin position="284"/>
        <end position="294"/>
    </location>
</feature>
<gene>
    <name evidence="3" type="ORF">GCM10011425_32020</name>
</gene>
<sequence length="917" mass="102074">MPARSGAAAKPPLPFREVSGIIKDSIDNTIIGATVKLKTGTDSMLTTTNADGIFVFKNVKSATFVLSITSIGFRPVVRKMLNNDAVPRLVLDPIILNGQSNQLAAVVVNGTPSITYKTDTVEYKASDYKVRPNASVDELLKKMEGMEVGTDGSLTHQGQAVTRAKLNGKIYSGGNLAQAIQNLPADIVEKIQVVDDYGDQAARTGIKDGDPEKVLNITTRADRSVGNIARLSAGAGNNDRYEARAFLQRINGNQQIGVIGDFRNTVNGVASTGTNGGSAGGGNNNNSNSGSGGTTTTIAPTISFADQLSKKVQVNGSYGYSINKVHAITNSNGEQFFNTIPANRGDSTIFFTNNGDSQNNRINHKLDFKLDYQIDSANYLQITPTINFTSSDNTNTSSRFETGLRHQDRLGANNSYNKTPNWGGLILYQHIFKKPRRNLSFQFNYTNSNQEVDNEQNNTIRYYLPTGNVDSLVHRYIERDNLTKNIRTSFTYVEPLSLSSQLELNAQVNYRGYDNTAYTSNISANGQRFLIDSLSNVYDYSFTETRIALNYRLTKTKYNFSLGLTAVPTNLRGTRVSQGNIMTDQNYFNLIPIARFQYAWSRQQRFTLSYQGNPSEPSFNQIQPVRDVSNPQNPVVGNPDLKPAFRHAINTQYNNYISNSRLNLSANVVAALVNNQIVTNNVRIPDAYGAFKNETRYVNLNGSYNVNGNYNISKQLADRKYNLSLIGSVGYNRTVSMLNNVQNFRNTWRLNERFGPRINPNESIEVNPYVAYDVTRNFFEANPASNTDIRTTALAIDGRFFFMKNRTLQVGYSASKNFITGISNNISRNPFVVNAYIENEFFSKRNLIVRLQVFDVLKQNNFVNQVTTENGFTNTLSNALSRYFMLSVRANLQKWTGSPSRNGRQLRRRGDGSFIEP</sequence>
<reference evidence="3" key="1">
    <citation type="journal article" date="2014" name="Int. J. Syst. Evol. Microbiol.">
        <title>Complete genome sequence of Corynebacterium casei LMG S-19264T (=DSM 44701T), isolated from a smear-ripened cheese.</title>
        <authorList>
            <consortium name="US DOE Joint Genome Institute (JGI-PGF)"/>
            <person name="Walter F."/>
            <person name="Albersmeier A."/>
            <person name="Kalinowski J."/>
            <person name="Ruckert C."/>
        </authorList>
    </citation>
    <scope>NUCLEOTIDE SEQUENCE</scope>
    <source>
        <strain evidence="3">CCM 8711</strain>
    </source>
</reference>
<organism evidence="3 4">
    <name type="scientific">Mucilaginibacter galii</name>
    <dbReference type="NCBI Taxonomy" id="2005073"/>
    <lineage>
        <taxon>Bacteria</taxon>
        <taxon>Pseudomonadati</taxon>
        <taxon>Bacteroidota</taxon>
        <taxon>Sphingobacteriia</taxon>
        <taxon>Sphingobacteriales</taxon>
        <taxon>Sphingobacteriaceae</taxon>
        <taxon>Mucilaginibacter</taxon>
    </lineage>
</organism>
<feature type="region of interest" description="Disordered" evidence="1">
    <location>
        <begin position="273"/>
        <end position="294"/>
    </location>
</feature>
<evidence type="ECO:0000313" key="4">
    <source>
        <dbReference type="Proteomes" id="UP000662074"/>
    </source>
</evidence>
<dbReference type="EMBL" id="BMDO01000010">
    <property type="protein sequence ID" value="GGI51990.1"/>
    <property type="molecule type" value="Genomic_DNA"/>
</dbReference>
<accession>A0A917JCL7</accession>
<proteinExistence type="predicted"/>
<feature type="compositionally biased region" description="Gly residues" evidence="1">
    <location>
        <begin position="274"/>
        <end position="283"/>
    </location>
</feature>
<dbReference type="SUPFAM" id="SSF56935">
    <property type="entry name" value="Porins"/>
    <property type="match status" value="1"/>
</dbReference>
<evidence type="ECO:0000313" key="3">
    <source>
        <dbReference type="EMBL" id="GGI51990.1"/>
    </source>
</evidence>